<dbReference type="EMBL" id="AZDV01000027">
    <property type="protein sequence ID" value="KRK94161.1"/>
    <property type="molecule type" value="Genomic_DNA"/>
</dbReference>
<evidence type="ECO:0000313" key="3">
    <source>
        <dbReference type="Proteomes" id="UP000051955"/>
    </source>
</evidence>
<reference evidence="2 3" key="1">
    <citation type="journal article" date="2015" name="Genome Announc.">
        <title>Expanding the biotechnology potential of lactobacilli through comparative genomics of 213 strains and associated genera.</title>
        <authorList>
            <person name="Sun Z."/>
            <person name="Harris H.M."/>
            <person name="McCann A."/>
            <person name="Guo C."/>
            <person name="Argimon S."/>
            <person name="Zhang W."/>
            <person name="Yang X."/>
            <person name="Jeffery I.B."/>
            <person name="Cooney J.C."/>
            <person name="Kagawa T.F."/>
            <person name="Liu W."/>
            <person name="Song Y."/>
            <person name="Salvetti E."/>
            <person name="Wrobel A."/>
            <person name="Rasinkangas P."/>
            <person name="Parkhill J."/>
            <person name="Rea M.C."/>
            <person name="O'Sullivan O."/>
            <person name="Ritari J."/>
            <person name="Douillard F.P."/>
            <person name="Paul Ross R."/>
            <person name="Yang R."/>
            <person name="Briner A.E."/>
            <person name="Felis G.E."/>
            <person name="de Vos W.M."/>
            <person name="Barrangou R."/>
            <person name="Klaenhammer T.R."/>
            <person name="Caufield P.W."/>
            <person name="Cui Y."/>
            <person name="Zhang H."/>
            <person name="O'Toole P.W."/>
        </authorList>
    </citation>
    <scope>NUCLEOTIDE SEQUENCE [LARGE SCALE GENOMIC DNA]</scope>
    <source>
        <strain evidence="2 3">DSM 19394</strain>
    </source>
</reference>
<keyword evidence="1" id="KW-1133">Transmembrane helix</keyword>
<dbReference type="OrthoDB" id="2787347at2"/>
<feature type="transmembrane region" description="Helical" evidence="1">
    <location>
        <begin position="39"/>
        <end position="72"/>
    </location>
</feature>
<dbReference type="Proteomes" id="UP000051955">
    <property type="component" value="Unassembled WGS sequence"/>
</dbReference>
<dbReference type="PATRIC" id="fig|1423715.3.peg.1010"/>
<keyword evidence="1" id="KW-0812">Transmembrane</keyword>
<dbReference type="RefSeq" id="WP_057804405.1">
    <property type="nucleotide sequence ID" value="NZ_AZDV01000027.1"/>
</dbReference>
<feature type="transmembrane region" description="Helical" evidence="1">
    <location>
        <begin position="290"/>
        <end position="310"/>
    </location>
</feature>
<comment type="caution">
    <text evidence="2">The sequence shown here is derived from an EMBL/GenBank/DDBJ whole genome shotgun (WGS) entry which is preliminary data.</text>
</comment>
<protein>
    <submittedName>
        <fullName evidence="2">Mutg family lantibiotic protection abc superfamily atp binding cassette transporter permease</fullName>
    </submittedName>
</protein>
<feature type="transmembrane region" description="Helical" evidence="1">
    <location>
        <begin position="84"/>
        <end position="104"/>
    </location>
</feature>
<feature type="transmembrane region" description="Helical" evidence="1">
    <location>
        <begin position="262"/>
        <end position="278"/>
    </location>
</feature>
<feature type="transmembrane region" description="Helical" evidence="1">
    <location>
        <begin position="216"/>
        <end position="235"/>
    </location>
</feature>
<evidence type="ECO:0000256" key="1">
    <source>
        <dbReference type="SAM" id="Phobius"/>
    </source>
</evidence>
<accession>A0A0R1LN03</accession>
<keyword evidence="1" id="KW-0472">Membrane</keyword>
<evidence type="ECO:0000313" key="2">
    <source>
        <dbReference type="EMBL" id="KRK94161.1"/>
    </source>
</evidence>
<feature type="transmembrane region" description="Helical" evidence="1">
    <location>
        <begin position="430"/>
        <end position="450"/>
    </location>
</feature>
<feature type="transmembrane region" description="Helical" evidence="1">
    <location>
        <begin position="191"/>
        <end position="210"/>
    </location>
</feature>
<gene>
    <name evidence="2" type="ORF">FD25_GL000982</name>
</gene>
<feature type="transmembrane region" description="Helical" evidence="1">
    <location>
        <begin position="390"/>
        <end position="410"/>
    </location>
</feature>
<feature type="transmembrane region" description="Helical" evidence="1">
    <location>
        <begin position="471"/>
        <end position="489"/>
    </location>
</feature>
<dbReference type="AlphaFoldDB" id="A0A0R1LN03"/>
<name>A0A0R1LN03_9LACO</name>
<feature type="transmembrane region" description="Helical" evidence="1">
    <location>
        <begin position="357"/>
        <end position="378"/>
    </location>
</feature>
<sequence length="618" mass="69831">MTWLGLGFYGLGVLGYNATFRRLGVSPYLSWVTDFLTQILLLYGFAMVGWLTVGIWAITILGVIMLVAWTILGRFGRGALPFEGLHLFDGWMVGLGLVMIDVLGHSPLVHYDNFSHWAVMVKFLTFTGHLPGAHDTIISFTSYPPATALFITQFVHWVGFSEGAMLIAQFLLIWAASYSVFAILRDRTRALTAFLLCLTIAVSYVFNINIRLNNLLVDYVLPVLTVAGLVGIYVYRQRPTLQCAHVALVAASLLLVKNSATFFVAVMAIYFLAVLITQQRHSWYRNTATVLGRFGGTLVVAALPFLWWTWHVKHTFSESKHEISAQAYSQQLSHEGGGTVVKIGHKFLDQIFGGQSLSTAGILLINVLLVLCWLLIRWRTHHRNPLLKTLLAIDGMVLLYYGSLFGMYVLSMPYAEAITLDGFERYMGSTVILALFIGAMVLVRSIDYAFYEQNFEKRDLRAFRSIVTKNAYQLGSFLMIFFAIIMMYSEINGTKFTNEMNRGTLPVQLAQTSRPSTTLNHDRILLVDPHPGDVDSYYAGFLANYYYFTNKGVGQENFMESPAQFKQNVQRYQYVAIPEYHHTFTVMLRKTYHQNVRTGLFKVTPRGLVRVRAVTPTK</sequence>
<organism evidence="2 3">
    <name type="scientific">Levilactobacillus acidifarinae DSM 19394 = JCM 15949</name>
    <dbReference type="NCBI Taxonomy" id="1423715"/>
    <lineage>
        <taxon>Bacteria</taxon>
        <taxon>Bacillati</taxon>
        <taxon>Bacillota</taxon>
        <taxon>Bacilli</taxon>
        <taxon>Lactobacillales</taxon>
        <taxon>Lactobacillaceae</taxon>
        <taxon>Levilactobacillus</taxon>
    </lineage>
</organism>
<keyword evidence="3" id="KW-1185">Reference proteome</keyword>
<dbReference type="STRING" id="1423715.FD25_GL000982"/>
<feature type="transmembrane region" description="Helical" evidence="1">
    <location>
        <begin position="164"/>
        <end position="184"/>
    </location>
</feature>
<proteinExistence type="predicted"/>